<keyword evidence="5" id="KW-1185">Reference proteome</keyword>
<evidence type="ECO:0008006" key="6">
    <source>
        <dbReference type="Google" id="ProtNLM"/>
    </source>
</evidence>
<reference evidence="5" key="1">
    <citation type="journal article" date="2014" name="Genome Announc.">
        <title>Genome sequence and annotation of Acremonium chrysogenum, producer of the beta-lactam antibiotic cephalosporin C.</title>
        <authorList>
            <person name="Terfehr D."/>
            <person name="Dahlmann T.A."/>
            <person name="Specht T."/>
            <person name="Zadra I."/>
            <person name="Kuernsteiner H."/>
            <person name="Kueck U."/>
        </authorList>
    </citation>
    <scope>NUCLEOTIDE SEQUENCE [LARGE SCALE GENOMIC DNA]</scope>
    <source>
        <strain evidence="5">ATCC 11550 / CBS 779.69 / DSM 880 / IAM 14645 / JCM 23072 / IMI 49137</strain>
    </source>
</reference>
<dbReference type="EMBL" id="JPKY01000032">
    <property type="protein sequence ID" value="KFH45408.1"/>
    <property type="molecule type" value="Genomic_DNA"/>
</dbReference>
<evidence type="ECO:0000313" key="5">
    <source>
        <dbReference type="Proteomes" id="UP000029964"/>
    </source>
</evidence>
<comment type="caution">
    <text evidence="4">The sequence shown here is derived from an EMBL/GenBank/DDBJ whole genome shotgun (WGS) entry which is preliminary data.</text>
</comment>
<evidence type="ECO:0000256" key="3">
    <source>
        <dbReference type="SAM" id="SignalP"/>
    </source>
</evidence>
<name>A0A086T7S6_HAPC1</name>
<keyword evidence="3" id="KW-0732">Signal</keyword>
<evidence type="ECO:0000256" key="2">
    <source>
        <dbReference type="SAM" id="Phobius"/>
    </source>
</evidence>
<keyword evidence="2" id="KW-0472">Membrane</keyword>
<feature type="compositionally biased region" description="Basic and acidic residues" evidence="1">
    <location>
        <begin position="411"/>
        <end position="420"/>
    </location>
</feature>
<keyword evidence="2" id="KW-0812">Transmembrane</keyword>
<dbReference type="STRING" id="857340.A0A086T7S6"/>
<dbReference type="AlphaFoldDB" id="A0A086T7S6"/>
<feature type="transmembrane region" description="Helical" evidence="2">
    <location>
        <begin position="379"/>
        <end position="402"/>
    </location>
</feature>
<feature type="region of interest" description="Disordered" evidence="1">
    <location>
        <begin position="406"/>
        <end position="485"/>
    </location>
</feature>
<gene>
    <name evidence="4" type="ORF">ACRE_037520</name>
</gene>
<sequence length="485" mass="50510">MRHAQSLLSALGSGVALLAPIARAADDSAVPVDEITAFKLLAPCAATALSYAIDAQTQEADCGPSPEELQSCICSDDGLRDDVGSSIKSDISSRCGPFSVDADLRSATRVFNQFCSPDKTVEFDTPTENIVTDYITDLDEIKHLGPCASSGLAAAIGELIIIKQFESRCPEPVSLFAPCICGKENFDSQASKSISLSVSFSCGGYREDIDSAYIFYKAYCAMNDGTTSFPAPSSPEGDMSYHITALPQFQSLNQCAQSGLSSAVLKQSTWRCPSGVQELASCACFKAGAQPQVSSLISSRVTSFCDRSATADVASALDVFDYYCRAAAGDVVAEVSESIGETYPTAESRTGSGDSGPEETGGGSSGEGGDGGGGVNKTAVIAASVLGGVVGIALIVGVGLYVRRRKKRASRRDPTADPSHHFGTPELHDEAKSNTAAGSSELTGQGIVELPPAQPGASELPGGQHHQAYELPTAPYEMDSGWRRG</sequence>
<feature type="signal peptide" evidence="3">
    <location>
        <begin position="1"/>
        <end position="24"/>
    </location>
</feature>
<dbReference type="Proteomes" id="UP000029964">
    <property type="component" value="Unassembled WGS sequence"/>
</dbReference>
<protein>
    <recommendedName>
        <fullName evidence="6">Extracellular membrane protein CFEM domain-containing protein</fullName>
    </recommendedName>
</protein>
<feature type="compositionally biased region" description="Gly residues" evidence="1">
    <location>
        <begin position="359"/>
        <end position="371"/>
    </location>
</feature>
<feature type="region of interest" description="Disordered" evidence="1">
    <location>
        <begin position="342"/>
        <end position="371"/>
    </location>
</feature>
<feature type="chain" id="PRO_5001815499" description="Extracellular membrane protein CFEM domain-containing protein" evidence="3">
    <location>
        <begin position="25"/>
        <end position="485"/>
    </location>
</feature>
<dbReference type="HOGENOM" id="CLU_017868_1_1_1"/>
<keyword evidence="2" id="KW-1133">Transmembrane helix</keyword>
<evidence type="ECO:0000256" key="1">
    <source>
        <dbReference type="SAM" id="MobiDB-lite"/>
    </source>
</evidence>
<accession>A0A086T7S6</accession>
<feature type="compositionally biased region" description="Polar residues" evidence="1">
    <location>
        <begin position="433"/>
        <end position="443"/>
    </location>
</feature>
<evidence type="ECO:0000313" key="4">
    <source>
        <dbReference type="EMBL" id="KFH45408.1"/>
    </source>
</evidence>
<dbReference type="OrthoDB" id="3436787at2759"/>
<organism evidence="4 5">
    <name type="scientific">Hapsidospora chrysogenum (strain ATCC 11550 / CBS 779.69 / DSM 880 / IAM 14645 / JCM 23072 / IMI 49137)</name>
    <name type="common">Acremonium chrysogenum</name>
    <dbReference type="NCBI Taxonomy" id="857340"/>
    <lineage>
        <taxon>Eukaryota</taxon>
        <taxon>Fungi</taxon>
        <taxon>Dikarya</taxon>
        <taxon>Ascomycota</taxon>
        <taxon>Pezizomycotina</taxon>
        <taxon>Sordariomycetes</taxon>
        <taxon>Hypocreomycetidae</taxon>
        <taxon>Hypocreales</taxon>
        <taxon>Bionectriaceae</taxon>
        <taxon>Hapsidospora</taxon>
    </lineage>
</organism>
<proteinExistence type="predicted"/>